<feature type="domain" description="DUF4460" evidence="1">
    <location>
        <begin position="6"/>
        <end position="108"/>
    </location>
</feature>
<evidence type="ECO:0000313" key="5">
    <source>
        <dbReference type="WBParaSite" id="SBAD_0001270001-mRNA-1"/>
    </source>
</evidence>
<gene>
    <name evidence="3" type="ORF">SBAD_LOCUS12294</name>
</gene>
<proteinExistence type="predicted"/>
<sequence length="234" mass="26641">MTFGTTEAVTALRPFYFLVHPDFFGRYPEVRLVNENSLKSLNNYLDSLIRGKPVCSAKKLTFYLRSKASPSEMLSSDSDGCRLKTVSIVLSHNDPYSLVRCVLETCSLSTESLLKTESRNATANRFRVSTERSGIYKSSELGPEGWVKKLASEALKQRKLYRSACAESESIVEAVKNAYGIREVKWDSPWSILHFQGCLKVFSDQLRGYPEFSSILRGRVCSFSTLLQWRWLLY</sequence>
<dbReference type="Pfam" id="PF14688">
    <property type="entry name" value="DUF4461"/>
    <property type="match status" value="1"/>
</dbReference>
<dbReference type="OrthoDB" id="4238at2759"/>
<dbReference type="InterPro" id="IPR028031">
    <property type="entry name" value="DUF4460"/>
</dbReference>
<dbReference type="InterPro" id="IPR027989">
    <property type="entry name" value="DUF4461"/>
</dbReference>
<dbReference type="PANTHER" id="PTHR31596">
    <property type="entry name" value="T-CELL ACTIVATION INHIBITOR, MITOCHONDRIAL"/>
    <property type="match status" value="1"/>
</dbReference>
<evidence type="ECO:0000259" key="1">
    <source>
        <dbReference type="Pfam" id="PF14687"/>
    </source>
</evidence>
<name>A0A183J8U6_9BILA</name>
<organism evidence="5">
    <name type="scientific">Soboliphyme baturini</name>
    <dbReference type="NCBI Taxonomy" id="241478"/>
    <lineage>
        <taxon>Eukaryota</taxon>
        <taxon>Metazoa</taxon>
        <taxon>Ecdysozoa</taxon>
        <taxon>Nematoda</taxon>
        <taxon>Enoplea</taxon>
        <taxon>Dorylaimia</taxon>
        <taxon>Dioctophymatida</taxon>
        <taxon>Dioctophymatoidea</taxon>
        <taxon>Soboliphymatidae</taxon>
        <taxon>Soboliphyme</taxon>
    </lineage>
</organism>
<feature type="domain" description="DUF4461" evidence="2">
    <location>
        <begin position="145"/>
        <end position="223"/>
    </location>
</feature>
<reference evidence="5" key="1">
    <citation type="submission" date="2016-06" db="UniProtKB">
        <authorList>
            <consortium name="WormBaseParasite"/>
        </authorList>
    </citation>
    <scope>IDENTIFICATION</scope>
</reference>
<dbReference type="InterPro" id="IPR027986">
    <property type="entry name" value="TCAIM"/>
</dbReference>
<dbReference type="WBParaSite" id="SBAD_0001270001-mRNA-1">
    <property type="protein sequence ID" value="SBAD_0001270001-mRNA-1"/>
    <property type="gene ID" value="SBAD_0001270001"/>
</dbReference>
<dbReference type="AlphaFoldDB" id="A0A183J8U6"/>
<evidence type="ECO:0000313" key="3">
    <source>
        <dbReference type="EMBL" id="VDP47134.1"/>
    </source>
</evidence>
<evidence type="ECO:0000259" key="2">
    <source>
        <dbReference type="Pfam" id="PF14688"/>
    </source>
</evidence>
<dbReference type="GO" id="GO:0005739">
    <property type="term" value="C:mitochondrion"/>
    <property type="evidence" value="ECO:0007669"/>
    <property type="project" value="TreeGrafter"/>
</dbReference>
<dbReference type="EMBL" id="UZAM01017399">
    <property type="protein sequence ID" value="VDP47134.1"/>
    <property type="molecule type" value="Genomic_DNA"/>
</dbReference>
<keyword evidence="4" id="KW-1185">Reference proteome</keyword>
<reference evidence="3 4" key="2">
    <citation type="submission" date="2018-11" db="EMBL/GenBank/DDBJ databases">
        <authorList>
            <consortium name="Pathogen Informatics"/>
        </authorList>
    </citation>
    <scope>NUCLEOTIDE SEQUENCE [LARGE SCALE GENOMIC DNA]</scope>
</reference>
<dbReference type="PANTHER" id="PTHR31596:SF1">
    <property type="entry name" value="T-CELL ACTIVATION INHIBITOR, MITOCHONDRIAL"/>
    <property type="match status" value="1"/>
</dbReference>
<dbReference type="Pfam" id="PF14687">
    <property type="entry name" value="DUF4460"/>
    <property type="match status" value="1"/>
</dbReference>
<evidence type="ECO:0000313" key="4">
    <source>
        <dbReference type="Proteomes" id="UP000270296"/>
    </source>
</evidence>
<accession>A0A183J8U6</accession>
<protein>
    <submittedName>
        <fullName evidence="5">T-cell activation inhibitor, mitochondrial</fullName>
    </submittedName>
</protein>
<dbReference type="Proteomes" id="UP000270296">
    <property type="component" value="Unassembled WGS sequence"/>
</dbReference>